<dbReference type="AlphaFoldDB" id="A0A1W1WK61"/>
<reference evidence="3" key="1">
    <citation type="submission" date="2017-04" db="EMBL/GenBank/DDBJ databases">
        <authorList>
            <person name="Varghese N."/>
            <person name="Submissions S."/>
        </authorList>
    </citation>
    <scope>NUCLEOTIDE SEQUENCE [LARGE SCALE GENOMIC DNA]</scope>
    <source>
        <strain evidence="3">DSM 9293</strain>
    </source>
</reference>
<dbReference type="InterPro" id="IPR009057">
    <property type="entry name" value="Homeodomain-like_sf"/>
</dbReference>
<evidence type="ECO:0000313" key="2">
    <source>
        <dbReference type="EMBL" id="SMC06718.1"/>
    </source>
</evidence>
<dbReference type="InterPro" id="IPR000281">
    <property type="entry name" value="HTH_RpiR"/>
</dbReference>
<evidence type="ECO:0000313" key="3">
    <source>
        <dbReference type="Proteomes" id="UP000192660"/>
    </source>
</evidence>
<keyword evidence="3" id="KW-1185">Reference proteome</keyword>
<dbReference type="InterPro" id="IPR001347">
    <property type="entry name" value="SIS_dom"/>
</dbReference>
<dbReference type="Gene3D" id="1.10.10.10">
    <property type="entry name" value="Winged helix-like DNA-binding domain superfamily/Winged helix DNA-binding domain"/>
    <property type="match status" value="1"/>
</dbReference>
<protein>
    <submittedName>
        <fullName evidence="2">Transcriptional regulator, RpiR family</fullName>
    </submittedName>
</protein>
<dbReference type="SUPFAM" id="SSF46689">
    <property type="entry name" value="Homeodomain-like"/>
    <property type="match status" value="1"/>
</dbReference>
<dbReference type="RefSeq" id="WP_020372989.1">
    <property type="nucleotide sequence ID" value="NZ_FWWY01000001.1"/>
</dbReference>
<sequence length="290" mass="32081">MRTKAITLETFHAQVAAAAQTSSINQQIAEYVSEHYREASFMTASELAHAIGVSQASITRFSVAMGFSGFTDFVRTLQGLVREEWHTPERAVYVHSEWAGQKDLLVEQEIQNLEGLPDLMADSHVAAMAKAIASAKRVILAGARASSTIIPYAAYFLSKVKDGVEMATPNTPVWETFGLDPDPDSLVVAWVFPRYPLSLVTWLERLRRQNIQVAAFTDRWVSPAVHLADPVVVVPVASASLFDSYAAPFVLINYIIRQVAALTPGLQQRLEALEARDQANHAFWNRPNSK</sequence>
<name>A0A1W1WK61_SULTA</name>
<dbReference type="SUPFAM" id="SSF53697">
    <property type="entry name" value="SIS domain"/>
    <property type="match status" value="1"/>
</dbReference>
<dbReference type="Proteomes" id="UP000192660">
    <property type="component" value="Unassembled WGS sequence"/>
</dbReference>
<dbReference type="EMBL" id="FWWY01000001">
    <property type="protein sequence ID" value="SMC06718.1"/>
    <property type="molecule type" value="Genomic_DNA"/>
</dbReference>
<dbReference type="PANTHER" id="PTHR30514">
    <property type="entry name" value="GLUCOKINASE"/>
    <property type="match status" value="1"/>
</dbReference>
<evidence type="ECO:0000259" key="1">
    <source>
        <dbReference type="PROSITE" id="PS51071"/>
    </source>
</evidence>
<dbReference type="STRING" id="28034.BFX07_10625"/>
<dbReference type="OrthoDB" id="2930at2"/>
<dbReference type="InterPro" id="IPR047640">
    <property type="entry name" value="RpiR-like"/>
</dbReference>
<accession>A0A1W1WK61</accession>
<dbReference type="PROSITE" id="PS51071">
    <property type="entry name" value="HTH_RPIR"/>
    <property type="match status" value="1"/>
</dbReference>
<dbReference type="GO" id="GO:0003700">
    <property type="term" value="F:DNA-binding transcription factor activity"/>
    <property type="evidence" value="ECO:0007669"/>
    <property type="project" value="InterPro"/>
</dbReference>
<dbReference type="InterPro" id="IPR046348">
    <property type="entry name" value="SIS_dom_sf"/>
</dbReference>
<dbReference type="GO" id="GO:0003677">
    <property type="term" value="F:DNA binding"/>
    <property type="evidence" value="ECO:0007669"/>
    <property type="project" value="InterPro"/>
</dbReference>
<dbReference type="GO" id="GO:0097367">
    <property type="term" value="F:carbohydrate derivative binding"/>
    <property type="evidence" value="ECO:0007669"/>
    <property type="project" value="InterPro"/>
</dbReference>
<organism evidence="2 3">
    <name type="scientific">Sulfobacillus thermosulfidooxidans (strain DSM 9293 / VKM B-1269 / AT-1)</name>
    <dbReference type="NCBI Taxonomy" id="929705"/>
    <lineage>
        <taxon>Bacteria</taxon>
        <taxon>Bacillati</taxon>
        <taxon>Bacillota</taxon>
        <taxon>Clostridia</taxon>
        <taxon>Eubacteriales</taxon>
        <taxon>Clostridiales Family XVII. Incertae Sedis</taxon>
        <taxon>Sulfobacillus</taxon>
    </lineage>
</organism>
<dbReference type="Pfam" id="PF01380">
    <property type="entry name" value="SIS"/>
    <property type="match status" value="1"/>
</dbReference>
<gene>
    <name evidence="2" type="ORF">SAMN00768000_2982</name>
</gene>
<feature type="domain" description="HTH rpiR-type" evidence="1">
    <location>
        <begin position="8"/>
        <end position="84"/>
    </location>
</feature>
<dbReference type="Gene3D" id="3.40.50.10490">
    <property type="entry name" value="Glucose-6-phosphate isomerase like protein, domain 1"/>
    <property type="match status" value="1"/>
</dbReference>
<dbReference type="GO" id="GO:1901135">
    <property type="term" value="P:carbohydrate derivative metabolic process"/>
    <property type="evidence" value="ECO:0007669"/>
    <property type="project" value="InterPro"/>
</dbReference>
<dbReference type="Pfam" id="PF01418">
    <property type="entry name" value="HTH_6"/>
    <property type="match status" value="1"/>
</dbReference>
<dbReference type="PANTHER" id="PTHR30514:SF18">
    <property type="entry name" value="RPIR-FAMILY TRANSCRIPTIONAL REGULATOR"/>
    <property type="match status" value="1"/>
</dbReference>
<dbReference type="InterPro" id="IPR036388">
    <property type="entry name" value="WH-like_DNA-bd_sf"/>
</dbReference>
<proteinExistence type="predicted"/>